<protein>
    <submittedName>
        <fullName evidence="4">Biotin--[acetyl-CoA-carboxylase] ligase</fullName>
        <ecNumber evidence="4">6.3.4.15</ecNumber>
    </submittedName>
</protein>
<reference evidence="4 5" key="1">
    <citation type="submission" date="2018-10" db="EMBL/GenBank/DDBJ databases">
        <title>Draft genome of Cortibacter populi DSM10536.</title>
        <authorList>
            <person name="Bernier A.-M."/>
            <person name="Bernard K."/>
        </authorList>
    </citation>
    <scope>NUCLEOTIDE SEQUENCE [LARGE SCALE GENOMIC DNA]</scope>
    <source>
        <strain evidence="4 5">DSM 105136</strain>
    </source>
</reference>
<sequence>MPRHHADDPQGPCAQAGRAAGQGGRSQAMTAPKAWQLSELQHAAEVAWPGFALQWLDEVDSSNSELMRRCANGVAAPCLLLAGRQSAGRGRLGKPWHGDPEASLAMSLGVPLAPADWSGLSLAVGVALVQALMRLPHAQPLPPARAQRLGLKWPNDLWLMDARGQGRKMAGILIETAACQQPHDGSVTAAPAARYVVIGIGLNLRQQALPDLSVPMASVAEWTGLPPQPGQLLGQFVPALLQALRRFEHQGFAAFRQAFAACDLLHGRQLQLSDGRQGLGAGVDATGELLLDGGDGAVERVISGEVSVRPLAQAPV</sequence>
<evidence type="ECO:0000313" key="4">
    <source>
        <dbReference type="EMBL" id="RMX04775.1"/>
    </source>
</evidence>
<dbReference type="InterPro" id="IPR045864">
    <property type="entry name" value="aa-tRNA-synth_II/BPL/LPL"/>
</dbReference>
<feature type="region of interest" description="Disordered" evidence="2">
    <location>
        <begin position="1"/>
        <end position="31"/>
    </location>
</feature>
<comment type="caution">
    <text evidence="4">The sequence shown here is derived from an EMBL/GenBank/DDBJ whole genome shotgun (WGS) entry which is preliminary data.</text>
</comment>
<dbReference type="GO" id="GO:0005737">
    <property type="term" value="C:cytoplasm"/>
    <property type="evidence" value="ECO:0007669"/>
    <property type="project" value="TreeGrafter"/>
</dbReference>
<dbReference type="AlphaFoldDB" id="A0A3M6QP43"/>
<accession>A0A3M6QP43</accession>
<dbReference type="PANTHER" id="PTHR12835:SF5">
    <property type="entry name" value="BIOTIN--PROTEIN LIGASE"/>
    <property type="match status" value="1"/>
</dbReference>
<organism evidence="4 5">
    <name type="scientific">Corticibacter populi</name>
    <dbReference type="NCBI Taxonomy" id="1550736"/>
    <lineage>
        <taxon>Bacteria</taxon>
        <taxon>Pseudomonadati</taxon>
        <taxon>Pseudomonadota</taxon>
        <taxon>Betaproteobacteria</taxon>
        <taxon>Burkholderiales</taxon>
        <taxon>Comamonadaceae</taxon>
        <taxon>Corticibacter</taxon>
    </lineage>
</organism>
<dbReference type="NCBIfam" id="TIGR00121">
    <property type="entry name" value="birA_ligase"/>
    <property type="match status" value="1"/>
</dbReference>
<evidence type="ECO:0000256" key="1">
    <source>
        <dbReference type="ARBA" id="ARBA00022598"/>
    </source>
</evidence>
<name>A0A3M6QP43_9BURK</name>
<evidence type="ECO:0000313" key="5">
    <source>
        <dbReference type="Proteomes" id="UP000278006"/>
    </source>
</evidence>
<keyword evidence="5" id="KW-1185">Reference proteome</keyword>
<evidence type="ECO:0000259" key="3">
    <source>
        <dbReference type="PROSITE" id="PS51733"/>
    </source>
</evidence>
<dbReference type="EC" id="6.3.4.15" evidence="4"/>
<dbReference type="InterPro" id="IPR004143">
    <property type="entry name" value="BPL_LPL_catalytic"/>
</dbReference>
<dbReference type="CDD" id="cd16442">
    <property type="entry name" value="BPL"/>
    <property type="match status" value="1"/>
</dbReference>
<dbReference type="InterPro" id="IPR004408">
    <property type="entry name" value="Biotin_CoA_COase_ligase"/>
</dbReference>
<feature type="domain" description="BPL/LPL catalytic" evidence="3">
    <location>
        <begin position="31"/>
        <end position="248"/>
    </location>
</feature>
<dbReference type="Proteomes" id="UP000278006">
    <property type="component" value="Unassembled WGS sequence"/>
</dbReference>
<dbReference type="PROSITE" id="PS51733">
    <property type="entry name" value="BPL_LPL_CATALYTIC"/>
    <property type="match status" value="1"/>
</dbReference>
<keyword evidence="1 4" id="KW-0436">Ligase</keyword>
<proteinExistence type="predicted"/>
<dbReference type="Gene3D" id="3.30.930.10">
    <property type="entry name" value="Bira Bifunctional Protein, Domain 2"/>
    <property type="match status" value="1"/>
</dbReference>
<evidence type="ECO:0000256" key="2">
    <source>
        <dbReference type="SAM" id="MobiDB-lite"/>
    </source>
</evidence>
<dbReference type="OrthoDB" id="9807064at2"/>
<dbReference type="SUPFAM" id="SSF55681">
    <property type="entry name" value="Class II aaRS and biotin synthetases"/>
    <property type="match status" value="1"/>
</dbReference>
<dbReference type="Pfam" id="PF03099">
    <property type="entry name" value="BPL_LplA_LipB"/>
    <property type="match status" value="1"/>
</dbReference>
<dbReference type="SUPFAM" id="SSF50037">
    <property type="entry name" value="C-terminal domain of transcriptional repressors"/>
    <property type="match status" value="1"/>
</dbReference>
<dbReference type="GO" id="GO:0004077">
    <property type="term" value="F:biotin--[biotin carboxyl-carrier protein] ligase activity"/>
    <property type="evidence" value="ECO:0007669"/>
    <property type="project" value="UniProtKB-EC"/>
</dbReference>
<feature type="compositionally biased region" description="Low complexity" evidence="2">
    <location>
        <begin position="9"/>
        <end position="19"/>
    </location>
</feature>
<dbReference type="PANTHER" id="PTHR12835">
    <property type="entry name" value="BIOTIN PROTEIN LIGASE"/>
    <property type="match status" value="1"/>
</dbReference>
<dbReference type="Gene3D" id="2.30.30.100">
    <property type="match status" value="1"/>
</dbReference>
<dbReference type="InterPro" id="IPR008988">
    <property type="entry name" value="Transcriptional_repressor_C"/>
</dbReference>
<gene>
    <name evidence="4" type="ORF">D8I35_12970</name>
</gene>
<dbReference type="EMBL" id="RDQO01000004">
    <property type="protein sequence ID" value="RMX04775.1"/>
    <property type="molecule type" value="Genomic_DNA"/>
</dbReference>